<dbReference type="InterPro" id="IPR008902">
    <property type="entry name" value="Rhamnosid_concanavalin"/>
</dbReference>
<comment type="catalytic activity">
    <reaction evidence="1">
        <text>Hydrolysis of terminal non-reducing alpha-L-rhamnose residues in alpha-L-rhamnosides.</text>
        <dbReference type="EC" id="3.2.1.40"/>
    </reaction>
</comment>
<dbReference type="InterPro" id="IPR035398">
    <property type="entry name" value="Bac_rhamnosid_C"/>
</dbReference>
<dbReference type="Gene3D" id="2.60.120.260">
    <property type="entry name" value="Galactose-binding domain-like"/>
    <property type="match status" value="2"/>
</dbReference>
<dbReference type="InterPro" id="IPR012341">
    <property type="entry name" value="6hp_glycosidase-like_sf"/>
</dbReference>
<dbReference type="SUPFAM" id="SSF48208">
    <property type="entry name" value="Six-hairpin glycosidases"/>
    <property type="match status" value="1"/>
</dbReference>
<keyword evidence="9" id="KW-1185">Reference proteome</keyword>
<evidence type="ECO:0000256" key="1">
    <source>
        <dbReference type="ARBA" id="ARBA00001445"/>
    </source>
</evidence>
<dbReference type="PANTHER" id="PTHR33307">
    <property type="entry name" value="ALPHA-RHAMNOSIDASE (EUROFUNG)"/>
    <property type="match status" value="1"/>
</dbReference>
<dbReference type="RefSeq" id="WP_307232196.1">
    <property type="nucleotide sequence ID" value="NZ_JAUSVF010000001.1"/>
</dbReference>
<feature type="domain" description="Bacterial alpha-L-rhamnosidase N-terminal" evidence="5">
    <location>
        <begin position="48"/>
        <end position="175"/>
    </location>
</feature>
<organism evidence="8 9">
    <name type="scientific">Pararhizobium capsulatum DSM 1112</name>
    <dbReference type="NCBI Taxonomy" id="1121113"/>
    <lineage>
        <taxon>Bacteria</taxon>
        <taxon>Pseudomonadati</taxon>
        <taxon>Pseudomonadota</taxon>
        <taxon>Alphaproteobacteria</taxon>
        <taxon>Hyphomicrobiales</taxon>
        <taxon>Rhizobiaceae</taxon>
        <taxon>Rhizobium/Agrobacterium group</taxon>
        <taxon>Pararhizobium</taxon>
    </lineage>
</organism>
<dbReference type="Pfam" id="PF08531">
    <property type="entry name" value="Bac_rhamnosid_N"/>
    <property type="match status" value="1"/>
</dbReference>
<evidence type="ECO:0000256" key="3">
    <source>
        <dbReference type="ARBA" id="ARBA00022801"/>
    </source>
</evidence>
<comment type="caution">
    <text evidence="8">The sequence shown here is derived from an EMBL/GenBank/DDBJ whole genome shotgun (WGS) entry which is preliminary data.</text>
</comment>
<feature type="domain" description="Alpha-L-rhamnosidase six-hairpin glycosidase" evidence="6">
    <location>
        <begin position="319"/>
        <end position="673"/>
    </location>
</feature>
<dbReference type="InterPro" id="IPR016007">
    <property type="entry name" value="Alpha_rhamnosid"/>
</dbReference>
<dbReference type="InterPro" id="IPR008928">
    <property type="entry name" value="6-hairpin_glycosidase_sf"/>
</dbReference>
<evidence type="ECO:0000259" key="6">
    <source>
        <dbReference type="Pfam" id="PF17389"/>
    </source>
</evidence>
<keyword evidence="8" id="KW-0326">Glycosidase</keyword>
<keyword evidence="3 8" id="KW-0378">Hydrolase</keyword>
<dbReference type="Gene3D" id="2.60.420.10">
    <property type="entry name" value="Maltose phosphorylase, domain 3"/>
    <property type="match status" value="1"/>
</dbReference>
<evidence type="ECO:0000259" key="7">
    <source>
        <dbReference type="Pfam" id="PF17390"/>
    </source>
</evidence>
<evidence type="ECO:0000313" key="8">
    <source>
        <dbReference type="EMBL" id="MDQ0321515.1"/>
    </source>
</evidence>
<gene>
    <name evidence="8" type="ORF">QO002_003653</name>
</gene>
<evidence type="ECO:0000259" key="5">
    <source>
        <dbReference type="Pfam" id="PF08531"/>
    </source>
</evidence>
<dbReference type="InterPro" id="IPR013737">
    <property type="entry name" value="Bac_rhamnosid_N"/>
</dbReference>
<sequence>MNMHATASRKGLKQRNWAAEMIAPLSDEGVGRPASFVSKTFSLEAVPAAVELFISAQGLYRCFINGKRVGEDLLTPGWTNYDHRIAYQRYDVAQLLVAGENHIEIWLADGWYRSPLMWGKDAIPNCWGDRIAAIAELVAGGRTLLSTDANWKSGALPIVKSGIYFGEVYDARLAALSETHGSEVIAFDKALLVAHEAAAVRELAALVPVDQWRDDEGRLVYDFGQNVGGYVRYTVRGSAGAQVRVEHSEVLGPDRFFDNRNYRTAVAETLYTLAGDGDETYAPYFTFQGYRYARVTITGEVEIVSISSVPITSVAEIKGGFESGSGLVNRLVLNAVWSQRGNFIEVPTDCPQRDERLGWTGDAQVFAPTACWLADSEQFLRKYLRDVMADQRPDGAIPHVSPDPTRLHPEHFPGYAGSTGWGDAIVIIPWVLYTHYGDRAALGECFDAMVRWVDFVWSISDGPIVRPPPHWGDRGFTFGDWLQPVGDNRKPRPTIADDCAATLYHFISTELLGRIAGVLGRDDLRQAMERRAGEIREAFAFEYISASGRLAHNDQTSYALAFLHDLVPAEHWDAARGHFRRVVEDADYRIGTGFIGTPALLPALTKLGMDDLAEKVFLQEEVPGWLYQVKQGATTIWERWDSMAPDGTIYDPDMNSYNHYSYGAVCQWLFESVAGISPDPEHPGFARVKISPTPLEKLNPVSAWHEIAKGRIEASWTMADGKVEYIVSLPEGCEGLFVPTVRHVNPVLDGKPVTGDTLMAAGRHLITFEIPKSN</sequence>
<name>A0ABU0BVM6_9HYPH</name>
<dbReference type="Pfam" id="PF17390">
    <property type="entry name" value="Bac_rhamnosid_C"/>
    <property type="match status" value="1"/>
</dbReference>
<proteinExistence type="predicted"/>
<dbReference type="EC" id="3.2.1.40" evidence="2"/>
<accession>A0ABU0BVM6</accession>
<dbReference type="PANTHER" id="PTHR33307:SF6">
    <property type="entry name" value="ALPHA-RHAMNOSIDASE (EUROFUNG)-RELATED"/>
    <property type="match status" value="1"/>
</dbReference>
<dbReference type="Proteomes" id="UP001230207">
    <property type="component" value="Unassembled WGS sequence"/>
</dbReference>
<feature type="domain" description="Alpha-L-rhamnosidase concanavalin-like" evidence="4">
    <location>
        <begin position="215"/>
        <end position="300"/>
    </location>
</feature>
<dbReference type="GO" id="GO:0030596">
    <property type="term" value="F:alpha-L-rhamnosidase activity"/>
    <property type="evidence" value="ECO:0007669"/>
    <property type="project" value="UniProtKB-EC"/>
</dbReference>
<dbReference type="EMBL" id="JAUSVF010000001">
    <property type="protein sequence ID" value="MDQ0321515.1"/>
    <property type="molecule type" value="Genomic_DNA"/>
</dbReference>
<reference evidence="8 9" key="1">
    <citation type="submission" date="2023-07" db="EMBL/GenBank/DDBJ databases">
        <title>Genomic Encyclopedia of Type Strains, Phase IV (KMG-IV): sequencing the most valuable type-strain genomes for metagenomic binning, comparative biology and taxonomic classification.</title>
        <authorList>
            <person name="Goeker M."/>
        </authorList>
    </citation>
    <scope>NUCLEOTIDE SEQUENCE [LARGE SCALE GENOMIC DNA]</scope>
    <source>
        <strain evidence="8 9">DSM 1112</strain>
    </source>
</reference>
<evidence type="ECO:0000313" key="9">
    <source>
        <dbReference type="Proteomes" id="UP001230207"/>
    </source>
</evidence>
<dbReference type="Gene3D" id="1.50.10.10">
    <property type="match status" value="1"/>
</dbReference>
<feature type="domain" description="Alpha-L-rhamnosidase C-terminal" evidence="7">
    <location>
        <begin position="675"/>
        <end position="734"/>
    </location>
</feature>
<protein>
    <recommendedName>
        <fullName evidence="2">alpha-L-rhamnosidase</fullName>
        <ecNumber evidence="2">3.2.1.40</ecNumber>
    </recommendedName>
</protein>
<dbReference type="Pfam" id="PF17389">
    <property type="entry name" value="Bac_rhamnosid6H"/>
    <property type="match status" value="1"/>
</dbReference>
<dbReference type="InterPro" id="IPR035396">
    <property type="entry name" value="Bac_rhamnosid6H"/>
</dbReference>
<evidence type="ECO:0000256" key="2">
    <source>
        <dbReference type="ARBA" id="ARBA00012652"/>
    </source>
</evidence>
<dbReference type="Pfam" id="PF05592">
    <property type="entry name" value="Bac_rhamnosid"/>
    <property type="match status" value="1"/>
</dbReference>
<evidence type="ECO:0000259" key="4">
    <source>
        <dbReference type="Pfam" id="PF05592"/>
    </source>
</evidence>